<accession>A0A367ZQ02</accession>
<dbReference type="EMBL" id="QOQW01000007">
    <property type="protein sequence ID" value="RCK80193.1"/>
    <property type="molecule type" value="Genomic_DNA"/>
</dbReference>
<dbReference type="AlphaFoldDB" id="A0A367ZQ02"/>
<comment type="caution">
    <text evidence="2">The sequence shown here is derived from an EMBL/GenBank/DDBJ whole genome shotgun (WGS) entry which is preliminary data.</text>
</comment>
<gene>
    <name evidence="2" type="ORF">OZSIB_3375</name>
</gene>
<reference evidence="2 3" key="1">
    <citation type="submission" date="2018-05" db="EMBL/GenBank/DDBJ databases">
        <title>A metagenomic window into the 2 km-deep terrestrial subsurface aquifer revealed taxonomically and functionally diverse microbial community comprising novel uncultured bacterial lineages.</title>
        <authorList>
            <person name="Kadnikov V.V."/>
            <person name="Mardanov A.V."/>
            <person name="Beletsky A.V."/>
            <person name="Banks D."/>
            <person name="Pimenov N.V."/>
            <person name="Frank Y.A."/>
            <person name="Karnachuk O.V."/>
            <person name="Ravin N.V."/>
        </authorList>
    </citation>
    <scope>NUCLEOTIDE SEQUENCE [LARGE SCALE GENOMIC DNA]</scope>
    <source>
        <strain evidence="2">BY5</strain>
    </source>
</reference>
<sequence>MARRRAPGRGPFFLALLVALRLALLDADPARACTGGEIIPDQFYNNCRRLVEGVQEVAVARRVGHPDAELLTGRLVKTWIDFYLEHGEAPPPFHADIATGTWRLAMREVGLSIRRLIDQAPGHDDGEPAVLPLYLLVQPEARQTVHAWLDAWTASPPAELITGPTVASCTAWLEASVIRPVLGLRGFLAAEFPNSAERLLDHLEAIRQRWRPVRQAAPPEQEALLQTTWPSLLALIGTERTAWRTRLLLEP</sequence>
<keyword evidence="1" id="KW-0732">Signal</keyword>
<protein>
    <submittedName>
        <fullName evidence="2">Uncharacterized protein</fullName>
    </submittedName>
</protein>
<dbReference type="Proteomes" id="UP000252355">
    <property type="component" value="Unassembled WGS sequence"/>
</dbReference>
<name>A0A367ZQ02_9BACT</name>
<organism evidence="2 3">
    <name type="scientific">Candidatus Ozemobacter sibiricus</name>
    <dbReference type="NCBI Taxonomy" id="2268124"/>
    <lineage>
        <taxon>Bacteria</taxon>
        <taxon>Candidatus Ozemobacteria</taxon>
        <taxon>Candidatus Ozemobacterales</taxon>
        <taxon>Candidatus Ozemobacteraceae</taxon>
        <taxon>Candidatus Ozemobacter</taxon>
    </lineage>
</organism>
<feature type="chain" id="PRO_5016611675" evidence="1">
    <location>
        <begin position="33"/>
        <end position="251"/>
    </location>
</feature>
<feature type="signal peptide" evidence="1">
    <location>
        <begin position="1"/>
        <end position="32"/>
    </location>
</feature>
<evidence type="ECO:0000256" key="1">
    <source>
        <dbReference type="SAM" id="SignalP"/>
    </source>
</evidence>
<evidence type="ECO:0000313" key="2">
    <source>
        <dbReference type="EMBL" id="RCK80193.1"/>
    </source>
</evidence>
<proteinExistence type="predicted"/>
<evidence type="ECO:0000313" key="3">
    <source>
        <dbReference type="Proteomes" id="UP000252355"/>
    </source>
</evidence>